<accession>A0A3Q8X625</accession>
<dbReference type="KEGG" id="palb:EJC50_18070"/>
<dbReference type="AlphaFoldDB" id="A0A3Q8X625"/>
<reference evidence="2" key="1">
    <citation type="submission" date="2018-12" db="EMBL/GenBank/DDBJ databases">
        <title>Genome sequence of Peanibacillus sp.</title>
        <authorList>
            <person name="Subramani G."/>
            <person name="Srinivasan S."/>
            <person name="Kim M.K."/>
        </authorList>
    </citation>
    <scope>NUCLEOTIDE SEQUENCE [LARGE SCALE GENOMIC DNA]</scope>
    <source>
        <strain evidence="2">18JY67-1</strain>
    </source>
</reference>
<gene>
    <name evidence="1" type="ORF">EJC50_18070</name>
</gene>
<evidence type="ECO:0000313" key="1">
    <source>
        <dbReference type="EMBL" id="AZN41365.1"/>
    </source>
</evidence>
<dbReference type="RefSeq" id="WP_126017072.1">
    <property type="nucleotide sequence ID" value="NZ_CP034437.1"/>
</dbReference>
<protein>
    <recommendedName>
        <fullName evidence="3">AAA family ATPase</fullName>
    </recommendedName>
</protein>
<name>A0A3Q8X625_9BACL</name>
<sequence length="179" mass="19836">MSNVILISGPSGSGKTALSEYIGETSHFTVVSEDKFWGELKANNPGDGGRSLEEEVIIQNQVATKVGQLLEEGNNVVLEFILYCDPPRPLLAYQEALQNKAANLATVLLKPSIDVILERKRIRGRVNEQNAESETAIGVSQLGCLDSPYIHKEWIVNNDSISVSETYEMLARDYKHIFE</sequence>
<evidence type="ECO:0008006" key="3">
    <source>
        <dbReference type="Google" id="ProtNLM"/>
    </source>
</evidence>
<dbReference type="Gene3D" id="3.40.50.300">
    <property type="entry name" value="P-loop containing nucleotide triphosphate hydrolases"/>
    <property type="match status" value="1"/>
</dbReference>
<evidence type="ECO:0000313" key="2">
    <source>
        <dbReference type="Proteomes" id="UP000272528"/>
    </source>
</evidence>
<dbReference type="Pfam" id="PF13671">
    <property type="entry name" value="AAA_33"/>
    <property type="match status" value="1"/>
</dbReference>
<keyword evidence="2" id="KW-1185">Reference proteome</keyword>
<dbReference type="SUPFAM" id="SSF52540">
    <property type="entry name" value="P-loop containing nucleoside triphosphate hydrolases"/>
    <property type="match status" value="1"/>
</dbReference>
<dbReference type="EMBL" id="CP034437">
    <property type="protein sequence ID" value="AZN41365.1"/>
    <property type="molecule type" value="Genomic_DNA"/>
</dbReference>
<dbReference type="OrthoDB" id="1649389at2"/>
<organism evidence="1 2">
    <name type="scientific">Paenibacillus albus</name>
    <dbReference type="NCBI Taxonomy" id="2495582"/>
    <lineage>
        <taxon>Bacteria</taxon>
        <taxon>Bacillati</taxon>
        <taxon>Bacillota</taxon>
        <taxon>Bacilli</taxon>
        <taxon>Bacillales</taxon>
        <taxon>Paenibacillaceae</taxon>
        <taxon>Paenibacillus</taxon>
    </lineage>
</organism>
<dbReference type="Proteomes" id="UP000272528">
    <property type="component" value="Chromosome"/>
</dbReference>
<proteinExistence type="predicted"/>
<dbReference type="InterPro" id="IPR027417">
    <property type="entry name" value="P-loop_NTPase"/>
</dbReference>